<dbReference type="InParanoid" id="A0A0H2RBG7"/>
<dbReference type="EMBL" id="KQ086177">
    <property type="protein sequence ID" value="KLO06858.1"/>
    <property type="molecule type" value="Genomic_DNA"/>
</dbReference>
<feature type="region of interest" description="Disordered" evidence="2">
    <location>
        <begin position="123"/>
        <end position="215"/>
    </location>
</feature>
<organism evidence="3 4">
    <name type="scientific">Schizopora paradoxa</name>
    <dbReference type="NCBI Taxonomy" id="27342"/>
    <lineage>
        <taxon>Eukaryota</taxon>
        <taxon>Fungi</taxon>
        <taxon>Dikarya</taxon>
        <taxon>Basidiomycota</taxon>
        <taxon>Agaricomycotina</taxon>
        <taxon>Agaricomycetes</taxon>
        <taxon>Hymenochaetales</taxon>
        <taxon>Schizoporaceae</taxon>
        <taxon>Schizopora</taxon>
    </lineage>
</organism>
<keyword evidence="4" id="KW-1185">Reference proteome</keyword>
<proteinExistence type="predicted"/>
<dbReference type="Proteomes" id="UP000053477">
    <property type="component" value="Unassembled WGS sequence"/>
</dbReference>
<dbReference type="AlphaFoldDB" id="A0A0H2RBG7"/>
<evidence type="ECO:0000313" key="4">
    <source>
        <dbReference type="Proteomes" id="UP000053477"/>
    </source>
</evidence>
<accession>A0A0H2RBG7</accession>
<evidence type="ECO:0000256" key="1">
    <source>
        <dbReference type="SAM" id="Coils"/>
    </source>
</evidence>
<name>A0A0H2RBG7_9AGAM</name>
<feature type="compositionally biased region" description="Polar residues" evidence="2">
    <location>
        <begin position="160"/>
        <end position="175"/>
    </location>
</feature>
<reference evidence="3 4" key="1">
    <citation type="submission" date="2015-04" db="EMBL/GenBank/DDBJ databases">
        <title>Complete genome sequence of Schizopora paradoxa KUC8140, a cosmopolitan wood degrader in East Asia.</title>
        <authorList>
            <consortium name="DOE Joint Genome Institute"/>
            <person name="Min B."/>
            <person name="Park H."/>
            <person name="Jang Y."/>
            <person name="Kim J.-J."/>
            <person name="Kim K.H."/>
            <person name="Pangilinan J."/>
            <person name="Lipzen A."/>
            <person name="Riley R."/>
            <person name="Grigoriev I.V."/>
            <person name="Spatafora J.W."/>
            <person name="Choi I.-G."/>
        </authorList>
    </citation>
    <scope>NUCLEOTIDE SEQUENCE [LARGE SCALE GENOMIC DNA]</scope>
    <source>
        <strain evidence="3 4">KUC8140</strain>
    </source>
</reference>
<evidence type="ECO:0000256" key="2">
    <source>
        <dbReference type="SAM" id="MobiDB-lite"/>
    </source>
</evidence>
<protein>
    <submittedName>
        <fullName evidence="3">Uncharacterized protein</fullName>
    </submittedName>
</protein>
<feature type="region of interest" description="Disordered" evidence="2">
    <location>
        <begin position="1"/>
        <end position="20"/>
    </location>
</feature>
<gene>
    <name evidence="3" type="ORF">SCHPADRAFT_932821</name>
</gene>
<sequence length="312" mass="36892">MKPTLDGLMSESTRPIPADDYDDWETRYRVHLQERQKERFAELTKQAEEEFNQRKANAPGDRAYHERLHDSYLRSLARVRQMMKDEEDALVEKERQVRRWSIGDKEVDEESELEQLKREQHVLWGQLQGSGKRRSVREQNTLHLGRQSSSSIEIQPVKAKQQQSSQVTAPRSQYTDAHAPTQFRASRSHPSYEPSNQRPPPWIPDDFKLSPTPADNGDGDWEIEYRAELHERQRGRLSELCKQAEKDFSQRKVNLKAPDDRAYHERLHDSYLRSMARVRQIMRDDEDALVEKERQIRNLSTRMRGVVVEKEY</sequence>
<feature type="coiled-coil region" evidence="1">
    <location>
        <begin position="30"/>
        <end position="96"/>
    </location>
</feature>
<feature type="compositionally biased region" description="Polar residues" evidence="2">
    <location>
        <begin position="138"/>
        <end position="153"/>
    </location>
</feature>
<evidence type="ECO:0000313" key="3">
    <source>
        <dbReference type="EMBL" id="KLO06858.1"/>
    </source>
</evidence>
<keyword evidence="1" id="KW-0175">Coiled coil</keyword>
<feature type="compositionally biased region" description="Polar residues" evidence="2">
    <location>
        <begin position="183"/>
        <end position="196"/>
    </location>
</feature>